<accession>A0A2K0XM28</accession>
<dbReference type="PROSITE" id="PS51898">
    <property type="entry name" value="TYR_RECOMBINASE"/>
    <property type="match status" value="1"/>
</dbReference>
<dbReference type="InterPro" id="IPR011010">
    <property type="entry name" value="DNA_brk_join_enz"/>
</dbReference>
<dbReference type="Pfam" id="PF13102">
    <property type="entry name" value="Phage_int_SAM_5"/>
    <property type="match status" value="1"/>
</dbReference>
<dbReference type="InterPro" id="IPR025269">
    <property type="entry name" value="SAM-like_dom"/>
</dbReference>
<dbReference type="Gene3D" id="1.10.150.130">
    <property type="match status" value="1"/>
</dbReference>
<dbReference type="InterPro" id="IPR002104">
    <property type="entry name" value="Integrase_catalytic"/>
</dbReference>
<evidence type="ECO:0000259" key="4">
    <source>
        <dbReference type="PROSITE" id="PS51898"/>
    </source>
</evidence>
<dbReference type="EMBL" id="NBAX01000003">
    <property type="protein sequence ID" value="PNP95586.1"/>
    <property type="molecule type" value="Genomic_DNA"/>
</dbReference>
<dbReference type="PANTHER" id="PTHR30349:SF64">
    <property type="entry name" value="PROPHAGE INTEGRASE INTD-RELATED"/>
    <property type="match status" value="1"/>
</dbReference>
<sequence length="389" mass="45066">MLKENVTVIFDRKKQVEKRGSGKVELRIYLGRTERKYISLGDFPAEKWEKFASSPQVKAERRKCEQIVGAMELLGNEMTIATFDAYYYGAEQRPTFISSPKKIAPTKYKVKVQPSINLIEYMKEHIEAEDISEGTRKHKQCTLDALKRFGKIQKLTDLTSNNLVAFDEWLHDGTRSDVGIHTYHKHLKKYSHLLYIEGKIGVDPYTQVKFKRGECKEREPLTEAELQKLRKIQLDEKLDKVRDLFVFSAYTGLAYCDVQAFDFEKMTEQQGKLYYIDGSRIKTASKFFTPILGPAMEVLKKYKFVLPKISNQKANDFLHLIETALKLNKPLTFHVARHSFATLALAHDIPIENVSRMLGHKNIRTTQIYAKVLKTTIERHAENLQRAIR</sequence>
<comment type="similarity">
    <text evidence="1">Belongs to the 'phage' integrase family.</text>
</comment>
<evidence type="ECO:0000256" key="2">
    <source>
        <dbReference type="ARBA" id="ARBA00023125"/>
    </source>
</evidence>
<feature type="domain" description="Tyr recombinase" evidence="4">
    <location>
        <begin position="216"/>
        <end position="382"/>
    </location>
</feature>
<dbReference type="Pfam" id="PF00589">
    <property type="entry name" value="Phage_integrase"/>
    <property type="match status" value="1"/>
</dbReference>
<dbReference type="InterPro" id="IPR013762">
    <property type="entry name" value="Integrase-like_cat_sf"/>
</dbReference>
<evidence type="ECO:0000256" key="3">
    <source>
        <dbReference type="ARBA" id="ARBA00023172"/>
    </source>
</evidence>
<keyword evidence="2" id="KW-0238">DNA-binding</keyword>
<dbReference type="Proteomes" id="UP000236634">
    <property type="component" value="Unassembled WGS sequence"/>
</dbReference>
<dbReference type="GO" id="GO:0006310">
    <property type="term" value="P:DNA recombination"/>
    <property type="evidence" value="ECO:0007669"/>
    <property type="project" value="UniProtKB-KW"/>
</dbReference>
<dbReference type="Gene3D" id="1.10.443.10">
    <property type="entry name" value="Intergrase catalytic core"/>
    <property type="match status" value="1"/>
</dbReference>
<proteinExistence type="inferred from homology"/>
<dbReference type="GO" id="GO:0003677">
    <property type="term" value="F:DNA binding"/>
    <property type="evidence" value="ECO:0007669"/>
    <property type="project" value="UniProtKB-KW"/>
</dbReference>
<dbReference type="InterPro" id="IPR050090">
    <property type="entry name" value="Tyrosine_recombinase_XerCD"/>
</dbReference>
<dbReference type="CDD" id="cd01185">
    <property type="entry name" value="INTN1_C_like"/>
    <property type="match status" value="1"/>
</dbReference>
<reference evidence="5 6" key="1">
    <citation type="submission" date="2017-03" db="EMBL/GenBank/DDBJ databases">
        <authorList>
            <person name="Afonso C.L."/>
            <person name="Miller P.J."/>
            <person name="Scott M.A."/>
            <person name="Spackman E."/>
            <person name="Goraichik I."/>
            <person name="Dimitrov K.M."/>
            <person name="Suarez D.L."/>
            <person name="Swayne D.E."/>
        </authorList>
    </citation>
    <scope>NUCLEOTIDE SEQUENCE [LARGE SCALE GENOMIC DNA]</scope>
    <source>
        <strain evidence="5 6">DNF00076</strain>
    </source>
</reference>
<evidence type="ECO:0000256" key="1">
    <source>
        <dbReference type="ARBA" id="ARBA00008857"/>
    </source>
</evidence>
<evidence type="ECO:0000313" key="5">
    <source>
        <dbReference type="EMBL" id="PNP95586.1"/>
    </source>
</evidence>
<gene>
    <name evidence="5" type="ORF">BFS16_04285</name>
</gene>
<protein>
    <submittedName>
        <fullName evidence="5">Transposase</fullName>
    </submittedName>
</protein>
<dbReference type="SUPFAM" id="SSF56349">
    <property type="entry name" value="DNA breaking-rejoining enzymes"/>
    <property type="match status" value="1"/>
</dbReference>
<dbReference type="GO" id="GO:0015074">
    <property type="term" value="P:DNA integration"/>
    <property type="evidence" value="ECO:0007669"/>
    <property type="project" value="InterPro"/>
</dbReference>
<keyword evidence="3" id="KW-0233">DNA recombination</keyword>
<comment type="caution">
    <text evidence="5">The sequence shown here is derived from an EMBL/GenBank/DDBJ whole genome shotgun (WGS) entry which is preliminary data.</text>
</comment>
<organism evidence="5 6">
    <name type="scientific">Hoylesella timonensis</name>
    <dbReference type="NCBI Taxonomy" id="386414"/>
    <lineage>
        <taxon>Bacteria</taxon>
        <taxon>Pseudomonadati</taxon>
        <taxon>Bacteroidota</taxon>
        <taxon>Bacteroidia</taxon>
        <taxon>Bacteroidales</taxon>
        <taxon>Prevotellaceae</taxon>
        <taxon>Hoylesella</taxon>
    </lineage>
</organism>
<dbReference type="PANTHER" id="PTHR30349">
    <property type="entry name" value="PHAGE INTEGRASE-RELATED"/>
    <property type="match status" value="1"/>
</dbReference>
<dbReference type="InterPro" id="IPR010998">
    <property type="entry name" value="Integrase_recombinase_N"/>
</dbReference>
<dbReference type="RefSeq" id="WP_103002907.1">
    <property type="nucleotide sequence ID" value="NZ_NBAX01000003.1"/>
</dbReference>
<evidence type="ECO:0000313" key="6">
    <source>
        <dbReference type="Proteomes" id="UP000236634"/>
    </source>
</evidence>
<name>A0A2K0XM28_9BACT</name>
<dbReference type="AlphaFoldDB" id="A0A2K0XM28"/>